<dbReference type="Pfam" id="PF23009">
    <property type="entry name" value="UBC_like"/>
    <property type="match status" value="1"/>
</dbReference>
<dbReference type="Gene3D" id="1.25.10.10">
    <property type="entry name" value="Leucine-rich Repeat Variant"/>
    <property type="match status" value="1"/>
</dbReference>
<evidence type="ECO:0000259" key="17">
    <source>
        <dbReference type="PROSITE" id="PS50089"/>
    </source>
</evidence>
<dbReference type="SMART" id="SM01197">
    <property type="entry name" value="FANCL_C"/>
    <property type="match status" value="1"/>
</dbReference>
<keyword evidence="8 16" id="KW-0808">Transferase</keyword>
<dbReference type="InterPro" id="IPR011989">
    <property type="entry name" value="ARM-like"/>
</dbReference>
<dbReference type="GO" id="GO:0072344">
    <property type="term" value="P:rescue of stalled ribosome"/>
    <property type="evidence" value="ECO:0007669"/>
    <property type="project" value="UniProtKB-UniRule"/>
</dbReference>
<comment type="subunit">
    <text evidence="16">Component of the ribosome quality control complex (RQC).</text>
</comment>
<proteinExistence type="inferred from homology"/>
<comment type="similarity">
    <text evidence="4 16">Belongs to the LTN1 family.</text>
</comment>
<dbReference type="GeneID" id="87884587"/>
<dbReference type="InterPro" id="IPR054478">
    <property type="entry name" value="LTN1_UBC"/>
</dbReference>
<comment type="function">
    <text evidence="14">E3 ubiquitin-protein ligase component of the ribosome quality control complex (RQC), a ribosome-associated complex that mediates ubiquitination and extraction of incompletely synthesized nascent chains for proteasomal degradation. Mediates ubiquitination of proteins derived from mRNAs lacking stop codons (non-stop proteins) and other translation arrest products induced by poly-lysine sequences and tandem rare codons. Ubiquitination leads to CDC48 recruitment for extraction and degradation of the incomplete translation product. May indirectly play a role in chromatin function and transcription.</text>
</comment>
<dbReference type="InterPro" id="IPR039804">
    <property type="entry name" value="RING-CH-C4HC3_LTN1"/>
</dbReference>
<evidence type="ECO:0000256" key="1">
    <source>
        <dbReference type="ARBA" id="ARBA00000900"/>
    </source>
</evidence>
<keyword evidence="11 15" id="KW-0863">Zinc-finger</keyword>
<comment type="subcellular location">
    <subcellularLocation>
        <location evidence="2">Cytoplasm</location>
        <location evidence="2">Cytosol</location>
    </subcellularLocation>
</comment>
<dbReference type="GO" id="GO:0008270">
    <property type="term" value="F:zinc ion binding"/>
    <property type="evidence" value="ECO:0007669"/>
    <property type="project" value="UniProtKB-KW"/>
</dbReference>
<dbReference type="GO" id="GO:0005829">
    <property type="term" value="C:cytosol"/>
    <property type="evidence" value="ECO:0007669"/>
    <property type="project" value="UniProtKB-SubCell"/>
</dbReference>
<dbReference type="InterPro" id="IPR054476">
    <property type="entry name" value="Ltn1_N"/>
</dbReference>
<evidence type="ECO:0000256" key="10">
    <source>
        <dbReference type="ARBA" id="ARBA00022737"/>
    </source>
</evidence>
<organism evidence="18 19">
    <name type="scientific">Chaetomium strumarium</name>
    <dbReference type="NCBI Taxonomy" id="1170767"/>
    <lineage>
        <taxon>Eukaryota</taxon>
        <taxon>Fungi</taxon>
        <taxon>Dikarya</taxon>
        <taxon>Ascomycota</taxon>
        <taxon>Pezizomycotina</taxon>
        <taxon>Sordariomycetes</taxon>
        <taxon>Sordariomycetidae</taxon>
        <taxon>Sordariales</taxon>
        <taxon>Chaetomiaceae</taxon>
        <taxon>Chaetomium</taxon>
    </lineage>
</organism>
<evidence type="ECO:0000256" key="15">
    <source>
        <dbReference type="PROSITE-ProRule" id="PRU00175"/>
    </source>
</evidence>
<dbReference type="Gene3D" id="3.30.40.10">
    <property type="entry name" value="Zinc/RING finger domain, C3HC4 (zinc finger)"/>
    <property type="match status" value="1"/>
</dbReference>
<dbReference type="GO" id="GO:1990112">
    <property type="term" value="C:RQC complex"/>
    <property type="evidence" value="ECO:0007669"/>
    <property type="project" value="UniProtKB-UniRule"/>
</dbReference>
<evidence type="ECO:0000256" key="13">
    <source>
        <dbReference type="ARBA" id="ARBA00022833"/>
    </source>
</evidence>
<keyword evidence="13 16" id="KW-0862">Zinc</keyword>
<dbReference type="InterPro" id="IPR054477">
    <property type="entry name" value="LTN1_E3_ligase_6th"/>
</dbReference>
<dbReference type="RefSeq" id="XP_062722998.1">
    <property type="nucleotide sequence ID" value="XM_062865758.1"/>
</dbReference>
<dbReference type="SMART" id="SM00184">
    <property type="entry name" value="RING"/>
    <property type="match status" value="1"/>
</dbReference>
<keyword evidence="9 16" id="KW-0479">Metal-binding</keyword>
<dbReference type="EMBL" id="JAUDZG010000003">
    <property type="protein sequence ID" value="KAK3307218.1"/>
    <property type="molecule type" value="Genomic_DNA"/>
</dbReference>
<dbReference type="Pfam" id="PF22999">
    <property type="entry name" value="LTN1_E3_ligase_6th"/>
    <property type="match status" value="1"/>
</dbReference>
<dbReference type="SUPFAM" id="SSF57850">
    <property type="entry name" value="RING/U-box"/>
    <property type="match status" value="1"/>
</dbReference>
<evidence type="ECO:0000256" key="4">
    <source>
        <dbReference type="ARBA" id="ARBA00007997"/>
    </source>
</evidence>
<evidence type="ECO:0000256" key="8">
    <source>
        <dbReference type="ARBA" id="ARBA00022679"/>
    </source>
</evidence>
<evidence type="ECO:0000256" key="11">
    <source>
        <dbReference type="ARBA" id="ARBA00022771"/>
    </source>
</evidence>
<dbReference type="InterPro" id="IPR013083">
    <property type="entry name" value="Znf_RING/FYVE/PHD"/>
</dbReference>
<dbReference type="FunFam" id="3.30.40.10:FF:000038">
    <property type="entry name" value="E3 ubiquitin-protein ligase listerin"/>
    <property type="match status" value="1"/>
</dbReference>
<dbReference type="PROSITE" id="PS50089">
    <property type="entry name" value="ZF_RING_2"/>
    <property type="match status" value="1"/>
</dbReference>
<dbReference type="PANTHER" id="PTHR12389">
    <property type="entry name" value="ZINC FINGER PROTEIN 294"/>
    <property type="match status" value="1"/>
</dbReference>
<dbReference type="Pfam" id="PF22958">
    <property type="entry name" value="Ltn1_1st"/>
    <property type="match status" value="1"/>
</dbReference>
<dbReference type="SMART" id="SM00744">
    <property type="entry name" value="RINGv"/>
    <property type="match status" value="1"/>
</dbReference>
<feature type="domain" description="RING-type" evidence="17">
    <location>
        <begin position="1542"/>
        <end position="1588"/>
    </location>
</feature>
<sequence>MFPKSSAKGVKGGAFGGFATSSTTLSYLTPPPDFSSIPQEVVVPFKNLLKKDSTTKEKALQDILAHIQGLGPDGQTFDEPVIDAYVDLYPRLSIDDSARVRELSHQLLFHLLNTAKKRMAKRLPAFVGAWLAGTFDRDKRVARAASDALASFLLTPEKEEAFWKAVQTRALDFAIEAIQETPDTLSDERSTTKEDSQAKYHRVIGASLSLVLNLVNKGDIGVLSDGLDRYLGVDAIWTMSKADDWFVRKALYRFLNSILDVQPVMLQPRLQQVGKALVADGLRSSQTGSATDLLKVLASLTRHFPQVWGTQKHPLQRLHTFVSQGSQSGAEEYWRALDELLQTLPDKAPSVEVVSNFLGAMRKGIAERLELQTGRHQALQSYARVFQLFLGHVPLNTIFLEENLSSITRQYLHPNPELPLPSPQRPESLAEAWMTVAKHSTDETREAVAEEWQKLGSAFLVRMSNSLPEVSEGYKKSQNAIASEGERWFAFVANALSREGDGGSSLIRVITASSREVLAGALDLLSKRNFKPFGAASVIRSALRHYPALCSDMSLLGSLFPADGTEEYAVIVASPSLPYLVSDLNTIVGEAEGRFRDIWTSLTEAALRLSDRQLAVSAIRALIGIPSVATYAQQLAPLQAFLNSCWQQYTGGGDASGLKDICKASLAYDILSEDTAKATAVEIVSSLEVPEAYQSALAALELTLHEKPKFLSTNDELHVRLVAALLALTELSDTGLSEKARSVRSLLDKQPAGRNPIASIIENHLGEASSSSLEVDTLLQQALSVLSSGAAPAEDIFPSSTIWMNELSGFLTRAPSPSLSIAFGVEGAYFLVKGHPNAERQPPSRDSRGRSIPARMALFTAKLLSSGVQLSSLPPEFQLELVYLLCLTDALTEDQLTVPQADGLWGNDPEDEAEAQEFRDLSRKAVDNVVLGCGSWVDWDMSGDSLVERLINFMLGEAVGFSPGAFYTAKSLSFLFGRLIGIHGKAPSKLEEWLGRLGIMKLAPNTLFITAAFVTGIREPLTSSKAFSTLVNRLVSEVPGIPGSLDGSFRALPSLVLLNICMDVYDHDVGVPVETRKQVLALQQFTRWMDSPEDLGYQTATEICRAIKRMLPGVKETYGPYWEKTVEYCIWLWKKAANDRPEERLPYVYASLELYRALCNHADANDDLDDALATHAKATSSALVGLLGIPREATADVPSQITDRLLERLVSRMPSMKLDELRDIFEPVASESREIQKAAFGLLHKALPTAQEDINLAVVMDKKAANLPDELLSLLLNAPNPDEYTDEELSQFPVAIRSYLLAWHLVFDAYSTASFRVRNDYTDRLKSGKHLDPLLRFLVDVLGHALARPLDLDKEGFKAEEICSYNIDTAEFEPPERDMNWLLIHLFYLTLKYIPGLFKMWYLDCPSKQTKNSMQSWMQKYFSPLIISDALDEVVEWASNQEKIDADTQEIVVRVSKTMHEITAGYPIDDDVATISLHVPKSYPLDPVDVVSVKRVAVKEDRWQSWMKAIKAVIMFGNCSLVDGLTAFRRNISLAMKGQEECAICYSIIAPDRTLPDKKCGTCSHYFHRVCLYKWFQNSGRNTCPLCRNAIDYLGSDTKRRRPEHE</sequence>
<dbReference type="InterPro" id="IPR011016">
    <property type="entry name" value="Znf_RING-CH"/>
</dbReference>
<gene>
    <name evidence="18" type="ORF">B0T15DRAFT_432604</name>
</gene>
<dbReference type="CDD" id="cd16491">
    <property type="entry name" value="RING-CH-C4HC3_LTN1"/>
    <property type="match status" value="1"/>
</dbReference>
<comment type="pathway">
    <text evidence="3 16">Protein modification; protein ubiquitination.</text>
</comment>
<dbReference type="PANTHER" id="PTHR12389:SF0">
    <property type="entry name" value="E3 UBIQUITIN-PROTEIN LIGASE LISTERIN"/>
    <property type="match status" value="1"/>
</dbReference>
<evidence type="ECO:0000256" key="2">
    <source>
        <dbReference type="ARBA" id="ARBA00004514"/>
    </source>
</evidence>
<keyword evidence="12 16" id="KW-0833">Ubl conjugation pathway</keyword>
<dbReference type="InterPro" id="IPR057030">
    <property type="entry name" value="TPR_Rkr-1"/>
</dbReference>
<dbReference type="SUPFAM" id="SSF48371">
    <property type="entry name" value="ARM repeat"/>
    <property type="match status" value="1"/>
</dbReference>
<keyword evidence="10" id="KW-0677">Repeat</keyword>
<evidence type="ECO:0000256" key="6">
    <source>
        <dbReference type="ARBA" id="ARBA00017157"/>
    </source>
</evidence>
<evidence type="ECO:0000256" key="12">
    <source>
        <dbReference type="ARBA" id="ARBA00022786"/>
    </source>
</evidence>
<evidence type="ECO:0000256" key="14">
    <source>
        <dbReference type="ARBA" id="ARBA00055150"/>
    </source>
</evidence>
<evidence type="ECO:0000256" key="3">
    <source>
        <dbReference type="ARBA" id="ARBA00004906"/>
    </source>
</evidence>
<dbReference type="InterPro" id="IPR001841">
    <property type="entry name" value="Znf_RING"/>
</dbReference>
<keyword evidence="19" id="KW-1185">Reference proteome</keyword>
<evidence type="ECO:0000256" key="5">
    <source>
        <dbReference type="ARBA" id="ARBA00012483"/>
    </source>
</evidence>
<dbReference type="Pfam" id="PF23280">
    <property type="entry name" value="TPR_26"/>
    <property type="match status" value="1"/>
</dbReference>
<comment type="caution">
    <text evidence="18">The sequence shown here is derived from an EMBL/GenBank/DDBJ whole genome shotgun (WGS) entry which is preliminary data.</text>
</comment>
<comment type="function">
    <text evidence="16">E3 ubiquitin-protein ligase. Component of the ribosome quality control complex (RQC), a ribosome-associated complex that mediates ubiquitination and extraction of incompletely synthesized nascent chains for proteasomal degradation.</text>
</comment>
<evidence type="ECO:0000256" key="7">
    <source>
        <dbReference type="ARBA" id="ARBA00022490"/>
    </source>
</evidence>
<reference evidence="18" key="2">
    <citation type="submission" date="2023-06" db="EMBL/GenBank/DDBJ databases">
        <authorList>
            <consortium name="Lawrence Berkeley National Laboratory"/>
            <person name="Mondo S.J."/>
            <person name="Hensen N."/>
            <person name="Bonometti L."/>
            <person name="Westerberg I."/>
            <person name="Brannstrom I.O."/>
            <person name="Guillou S."/>
            <person name="Cros-Aarteil S."/>
            <person name="Calhoun S."/>
            <person name="Haridas S."/>
            <person name="Kuo A."/>
            <person name="Pangilinan J."/>
            <person name="Riley R."/>
            <person name="Labutti K."/>
            <person name="Andreopoulos B."/>
            <person name="Lipzen A."/>
            <person name="Chen C."/>
            <person name="Yanf M."/>
            <person name="Daum C."/>
            <person name="Ng V."/>
            <person name="Clum A."/>
            <person name="Steindorff A."/>
            <person name="Ohm R."/>
            <person name="Martin F."/>
            <person name="Silar P."/>
            <person name="Natvig D."/>
            <person name="Lalanne C."/>
            <person name="Gautier V."/>
            <person name="Ament-Velasquez S.L."/>
            <person name="Kruys A."/>
            <person name="Hutchinson M.I."/>
            <person name="Powell A.J."/>
            <person name="Barry K."/>
            <person name="Miller A.N."/>
            <person name="Grigoriev I.V."/>
            <person name="Debuchy R."/>
            <person name="Gladieux P."/>
            <person name="Thoren M.H."/>
            <person name="Johannesson H."/>
        </authorList>
    </citation>
    <scope>NUCLEOTIDE SEQUENCE</scope>
    <source>
        <strain evidence="18">CBS 333.67</strain>
    </source>
</reference>
<accession>A0AAJ0M352</accession>
<dbReference type="GO" id="GO:0043023">
    <property type="term" value="F:ribosomal large subunit binding"/>
    <property type="evidence" value="ECO:0007669"/>
    <property type="project" value="TreeGrafter"/>
</dbReference>
<reference evidence="18" key="1">
    <citation type="journal article" date="2023" name="Mol. Phylogenet. Evol.">
        <title>Genome-scale phylogeny and comparative genomics of the fungal order Sordariales.</title>
        <authorList>
            <person name="Hensen N."/>
            <person name="Bonometti L."/>
            <person name="Westerberg I."/>
            <person name="Brannstrom I.O."/>
            <person name="Guillou S."/>
            <person name="Cros-Aarteil S."/>
            <person name="Calhoun S."/>
            <person name="Haridas S."/>
            <person name="Kuo A."/>
            <person name="Mondo S."/>
            <person name="Pangilinan J."/>
            <person name="Riley R."/>
            <person name="LaButti K."/>
            <person name="Andreopoulos B."/>
            <person name="Lipzen A."/>
            <person name="Chen C."/>
            <person name="Yan M."/>
            <person name="Daum C."/>
            <person name="Ng V."/>
            <person name="Clum A."/>
            <person name="Steindorff A."/>
            <person name="Ohm R.A."/>
            <person name="Martin F."/>
            <person name="Silar P."/>
            <person name="Natvig D.O."/>
            <person name="Lalanne C."/>
            <person name="Gautier V."/>
            <person name="Ament-Velasquez S.L."/>
            <person name="Kruys A."/>
            <person name="Hutchinson M.I."/>
            <person name="Powell A.J."/>
            <person name="Barry K."/>
            <person name="Miller A.N."/>
            <person name="Grigoriev I.V."/>
            <person name="Debuchy R."/>
            <person name="Gladieux P."/>
            <person name="Hiltunen Thoren M."/>
            <person name="Johannesson H."/>
        </authorList>
    </citation>
    <scope>NUCLEOTIDE SEQUENCE</scope>
    <source>
        <strain evidence="18">CBS 333.67</strain>
    </source>
</reference>
<name>A0AAJ0M352_9PEZI</name>
<keyword evidence="7" id="KW-0963">Cytoplasm</keyword>
<dbReference type="InterPro" id="IPR039795">
    <property type="entry name" value="LTN1/Rkr1"/>
</dbReference>
<evidence type="ECO:0000256" key="9">
    <source>
        <dbReference type="ARBA" id="ARBA00022723"/>
    </source>
</evidence>
<dbReference type="InterPro" id="IPR016024">
    <property type="entry name" value="ARM-type_fold"/>
</dbReference>
<evidence type="ECO:0000313" key="19">
    <source>
        <dbReference type="Proteomes" id="UP001273166"/>
    </source>
</evidence>
<evidence type="ECO:0000313" key="18">
    <source>
        <dbReference type="EMBL" id="KAK3307218.1"/>
    </source>
</evidence>
<dbReference type="GO" id="GO:1990116">
    <property type="term" value="P:ribosome-associated ubiquitin-dependent protein catabolic process"/>
    <property type="evidence" value="ECO:0007669"/>
    <property type="project" value="UniProtKB-UniRule"/>
</dbReference>
<protein>
    <recommendedName>
        <fullName evidence="6 16">E3 ubiquitin-protein ligase listerin</fullName>
        <ecNumber evidence="5 16">2.3.2.27</ecNumber>
    </recommendedName>
    <alternativeName>
        <fullName evidence="16">RING-type E3 ubiquitin transferase listerin</fullName>
    </alternativeName>
</protein>
<dbReference type="Proteomes" id="UP001273166">
    <property type="component" value="Unassembled WGS sequence"/>
</dbReference>
<comment type="catalytic activity">
    <reaction evidence="1 16">
        <text>S-ubiquitinyl-[E2 ubiquitin-conjugating enzyme]-L-cysteine + [acceptor protein]-L-lysine = [E2 ubiquitin-conjugating enzyme]-L-cysteine + N(6)-ubiquitinyl-[acceptor protein]-L-lysine.</text>
        <dbReference type="EC" id="2.3.2.27"/>
    </reaction>
</comment>
<dbReference type="EC" id="2.3.2.27" evidence="5 16"/>
<dbReference type="GO" id="GO:0061630">
    <property type="term" value="F:ubiquitin protein ligase activity"/>
    <property type="evidence" value="ECO:0007669"/>
    <property type="project" value="UniProtKB-UniRule"/>
</dbReference>
<evidence type="ECO:0000256" key="16">
    <source>
        <dbReference type="RuleBase" id="RU367090"/>
    </source>
</evidence>
<dbReference type="Pfam" id="PF13639">
    <property type="entry name" value="zf-RING_2"/>
    <property type="match status" value="1"/>
</dbReference>